<evidence type="ECO:0008006" key="4">
    <source>
        <dbReference type="Google" id="ProtNLM"/>
    </source>
</evidence>
<reference evidence="2 3" key="1">
    <citation type="submission" date="2016-04" db="EMBL/GenBank/DDBJ databases">
        <title>A degradative enzymes factory behind the ericoid mycorrhizal symbiosis.</title>
        <authorList>
            <consortium name="DOE Joint Genome Institute"/>
            <person name="Martino E."/>
            <person name="Morin E."/>
            <person name="Grelet G."/>
            <person name="Kuo A."/>
            <person name="Kohler A."/>
            <person name="Daghino S."/>
            <person name="Barry K."/>
            <person name="Choi C."/>
            <person name="Cichocki N."/>
            <person name="Clum A."/>
            <person name="Copeland A."/>
            <person name="Hainaut M."/>
            <person name="Haridas S."/>
            <person name="Labutti K."/>
            <person name="Lindquist E."/>
            <person name="Lipzen A."/>
            <person name="Khouja H.-R."/>
            <person name="Murat C."/>
            <person name="Ohm R."/>
            <person name="Olson A."/>
            <person name="Spatafora J."/>
            <person name="Veneault-Fourrey C."/>
            <person name="Henrissat B."/>
            <person name="Grigoriev I."/>
            <person name="Martin F."/>
            <person name="Perotto S."/>
        </authorList>
    </citation>
    <scope>NUCLEOTIDE SEQUENCE [LARGE SCALE GENOMIC DNA]</scope>
    <source>
        <strain evidence="2 3">F</strain>
    </source>
</reference>
<sequence>MGRSGQSLPSLASFSSHPERDEAPANAAMLIEYVIGGGTAARVVGSPKTVVDELERWVEIAHLDGFNLAQLVNPGSFEDIIEFVLPEVQRRGLFRTRVEKEGATAREAYIGVENGWLLPDHPGRQFRWVAGEEPPVYAEPERK</sequence>
<gene>
    <name evidence="2" type="ORF">L207DRAFT_536170</name>
</gene>
<dbReference type="EMBL" id="KZ613959">
    <property type="protein sequence ID" value="PMD32300.1"/>
    <property type="molecule type" value="Genomic_DNA"/>
</dbReference>
<accession>A0A2J6R1A0</accession>
<feature type="region of interest" description="Disordered" evidence="1">
    <location>
        <begin position="1"/>
        <end position="20"/>
    </location>
</feature>
<dbReference type="PANTHER" id="PTHR30011:SF41">
    <property type="entry name" value="XENOBIOTIC COMPOUND MONOOXYGENASE, DSZA FAMILY (AFU_ORTHOLOGUE AFUA_3G15040)"/>
    <property type="match status" value="1"/>
</dbReference>
<evidence type="ECO:0000313" key="3">
    <source>
        <dbReference type="Proteomes" id="UP000235786"/>
    </source>
</evidence>
<dbReference type="SUPFAM" id="SSF51679">
    <property type="entry name" value="Bacterial luciferase-like"/>
    <property type="match status" value="1"/>
</dbReference>
<evidence type="ECO:0000256" key="1">
    <source>
        <dbReference type="SAM" id="MobiDB-lite"/>
    </source>
</evidence>
<dbReference type="Gene3D" id="3.20.20.30">
    <property type="entry name" value="Luciferase-like domain"/>
    <property type="match status" value="1"/>
</dbReference>
<dbReference type="STRING" id="1149755.A0A2J6R1A0"/>
<evidence type="ECO:0000313" key="2">
    <source>
        <dbReference type="EMBL" id="PMD32300.1"/>
    </source>
</evidence>
<dbReference type="InterPro" id="IPR051260">
    <property type="entry name" value="Diverse_substr_monoxygenases"/>
</dbReference>
<organism evidence="2 3">
    <name type="scientific">Hyaloscypha variabilis (strain UAMH 11265 / GT02V1 / F)</name>
    <name type="common">Meliniomyces variabilis</name>
    <dbReference type="NCBI Taxonomy" id="1149755"/>
    <lineage>
        <taxon>Eukaryota</taxon>
        <taxon>Fungi</taxon>
        <taxon>Dikarya</taxon>
        <taxon>Ascomycota</taxon>
        <taxon>Pezizomycotina</taxon>
        <taxon>Leotiomycetes</taxon>
        <taxon>Helotiales</taxon>
        <taxon>Hyaloscyphaceae</taxon>
        <taxon>Hyaloscypha</taxon>
        <taxon>Hyaloscypha variabilis</taxon>
    </lineage>
</organism>
<name>A0A2J6R1A0_HYAVF</name>
<dbReference type="OrthoDB" id="3559677at2759"/>
<feature type="compositionally biased region" description="Polar residues" evidence="1">
    <location>
        <begin position="1"/>
        <end position="16"/>
    </location>
</feature>
<keyword evidence="3" id="KW-1185">Reference proteome</keyword>
<dbReference type="InterPro" id="IPR036661">
    <property type="entry name" value="Luciferase-like_sf"/>
</dbReference>
<dbReference type="PANTHER" id="PTHR30011">
    <property type="entry name" value="ALKANESULFONATE MONOOXYGENASE-RELATED"/>
    <property type="match status" value="1"/>
</dbReference>
<dbReference type="Proteomes" id="UP000235786">
    <property type="component" value="Unassembled WGS sequence"/>
</dbReference>
<dbReference type="AlphaFoldDB" id="A0A2J6R1A0"/>
<protein>
    <recommendedName>
        <fullName evidence="4">Luciferase-like domain-containing protein</fullName>
    </recommendedName>
</protein>
<proteinExistence type="predicted"/>
<dbReference type="GO" id="GO:0016705">
    <property type="term" value="F:oxidoreductase activity, acting on paired donors, with incorporation or reduction of molecular oxygen"/>
    <property type="evidence" value="ECO:0007669"/>
    <property type="project" value="InterPro"/>
</dbReference>